<name>A0A3R8R3A2_9CORY</name>
<protein>
    <recommendedName>
        <fullName evidence="4">TPM domain-containing protein</fullName>
    </recommendedName>
</protein>
<gene>
    <name evidence="5" type="ORF">CXF48_01815</name>
</gene>
<keyword evidence="3" id="KW-0472">Membrane</keyword>
<reference evidence="5 6" key="1">
    <citation type="submission" date="2018-01" db="EMBL/GenBank/DDBJ databases">
        <title>Twenty Corynebacterium bovis Genomes.</title>
        <authorList>
            <person name="Gulvik C.A."/>
        </authorList>
    </citation>
    <scope>NUCLEOTIDE SEQUENCE [LARGE SCALE GENOMIC DNA]</scope>
    <source>
        <strain evidence="5 6">F6900</strain>
    </source>
</reference>
<evidence type="ECO:0000313" key="5">
    <source>
        <dbReference type="EMBL" id="RRO87670.1"/>
    </source>
</evidence>
<evidence type="ECO:0000256" key="3">
    <source>
        <dbReference type="SAM" id="Phobius"/>
    </source>
</evidence>
<dbReference type="Proteomes" id="UP000276526">
    <property type="component" value="Unassembled WGS sequence"/>
</dbReference>
<feature type="transmembrane region" description="Helical" evidence="3">
    <location>
        <begin position="255"/>
        <end position="276"/>
    </location>
</feature>
<dbReference type="AlphaFoldDB" id="A0A3R8R3A2"/>
<comment type="caution">
    <text evidence="5">The sequence shown here is derived from an EMBL/GenBank/DDBJ whole genome shotgun (WGS) entry which is preliminary data.</text>
</comment>
<evidence type="ECO:0000313" key="6">
    <source>
        <dbReference type="Proteomes" id="UP000276526"/>
    </source>
</evidence>
<feature type="coiled-coil region" evidence="1">
    <location>
        <begin position="500"/>
        <end position="537"/>
    </location>
</feature>
<keyword evidence="1" id="KW-0175">Coiled coil</keyword>
<organism evidence="5 6">
    <name type="scientific">Corynebacterium bovis</name>
    <dbReference type="NCBI Taxonomy" id="36808"/>
    <lineage>
        <taxon>Bacteria</taxon>
        <taxon>Bacillati</taxon>
        <taxon>Actinomycetota</taxon>
        <taxon>Actinomycetes</taxon>
        <taxon>Mycobacteriales</taxon>
        <taxon>Corynebacteriaceae</taxon>
        <taxon>Corynebacterium</taxon>
    </lineage>
</organism>
<proteinExistence type="predicted"/>
<evidence type="ECO:0000256" key="1">
    <source>
        <dbReference type="SAM" id="Coils"/>
    </source>
</evidence>
<keyword evidence="3" id="KW-1133">Transmembrane helix</keyword>
<dbReference type="Gene3D" id="3.10.310.50">
    <property type="match status" value="1"/>
</dbReference>
<dbReference type="InterPro" id="IPR007621">
    <property type="entry name" value="TPM_dom"/>
</dbReference>
<accession>A0A3R8R3A2</accession>
<sequence length="755" mass="78843">MIPRAPAPTILSALSTAMPTTIRSVARTSTTLVPMSLHFHTHSGTAHVTTGEHGSLPARRRAARDTAGTAGRSLPARLAAVGLTGAALAAAAVVGTGLAGTPDGGPGGLFPTPAASAAPAATTAVRASSITLDRQLIDTAGVLDGADTASITDKLRSGIKETGTKLYLVFVPSVDGDPKAFAQELRRQDPSGNTAVVVVDVAHRQINGDIGRGVKNSFASDVKKAMKDKLADDDWAGAAEAAADVAADTTPTSTYVWMGAAGVAVVGGGGGALLWSRRRRRRDEERQLEAARSIAPGSTPDLARQPTPVLRQLAQEELQSTDESIRKGAREYEVARGEFGDDRTRRLRQALENSRSTLNRAYGVNERLRSGLASGEDEERATLIDIVSSCGLADDELNGRAAEFADLRRKLIDAPDLLDRTRQATVDLRARIPAARRTLDQLSGRVDAALLTSVADNPDLAESALDEADRVLDRGRELASRPAGQQGGLIDALGAARMACDQAESLLTAVERAEERLTEARTNLSSLIAEVDDEIAEADRLAAGQADIDRAALRTAVDRARTALDAARGRGDSDPLGTYSDLLEADGELDIRLDEARGVVSDYRHTVELVDRTAMQAEQQLTAVEDTIHTRGSIIGVDARTAAESARQALDEATRLRDPRPRDAFVLAQRASGLAREAATLAQRDIEDFTRRNSHRGGGGGGDIVTGLVLESLLSGHGGWGGGFSGGGFGGGGGGFGGGGFGGGGFGDFGDGDSF</sequence>
<dbReference type="Pfam" id="PF04536">
    <property type="entry name" value="TPM_phosphatase"/>
    <property type="match status" value="1"/>
</dbReference>
<dbReference type="EMBL" id="PQNK01000002">
    <property type="protein sequence ID" value="RRO87670.1"/>
    <property type="molecule type" value="Genomic_DNA"/>
</dbReference>
<evidence type="ECO:0000256" key="2">
    <source>
        <dbReference type="SAM" id="MobiDB-lite"/>
    </source>
</evidence>
<feature type="domain" description="TPM" evidence="4">
    <location>
        <begin position="137"/>
        <end position="247"/>
    </location>
</feature>
<evidence type="ECO:0000259" key="4">
    <source>
        <dbReference type="Pfam" id="PF04536"/>
    </source>
</evidence>
<feature type="region of interest" description="Disordered" evidence="2">
    <location>
        <begin position="286"/>
        <end position="305"/>
    </location>
</feature>
<keyword evidence="3" id="KW-0812">Transmembrane</keyword>